<dbReference type="EMBL" id="CP118375">
    <property type="protein sequence ID" value="WFD42622.1"/>
    <property type="molecule type" value="Genomic_DNA"/>
</dbReference>
<proteinExistence type="predicted"/>
<protein>
    <submittedName>
        <fullName evidence="3">Enhancer of mRNA decapping</fullName>
    </submittedName>
</protein>
<sequence>MARQLFVFVVHGPILTLVFGSAQAQHAALSRLECFYESKEYANTYLNLDAALRARICRGYEAFNLPIDAVSSWLKAMEDAQRDSSDQETTPWWHSFCNAEEIELLDTLFELESRPSYLISSLVHHADVALAHERLHALYHLSQAYRQLLASIWDDIPRNIRNTIEYDLKLRGYKEAVYQDEFGAYLGITTTPGTRRGDPVLEFGNKSTEVCRDVRKTLLHRIPDFWCTDVGIDEASMQLSTAFLQEAKESLASAHKPNHTASLVKGKDRRMKK</sequence>
<accession>A0AAF0FDA6</accession>
<evidence type="ECO:0000256" key="1">
    <source>
        <dbReference type="SAM" id="MobiDB-lite"/>
    </source>
</evidence>
<organism evidence="3 4">
    <name type="scientific">Malassezia psittaci</name>
    <dbReference type="NCBI Taxonomy" id="1821823"/>
    <lineage>
        <taxon>Eukaryota</taxon>
        <taxon>Fungi</taxon>
        <taxon>Dikarya</taxon>
        <taxon>Basidiomycota</taxon>
        <taxon>Ustilaginomycotina</taxon>
        <taxon>Malasseziomycetes</taxon>
        <taxon>Malasseziales</taxon>
        <taxon>Malasseziaceae</taxon>
        <taxon>Malassezia</taxon>
    </lineage>
</organism>
<evidence type="ECO:0000313" key="4">
    <source>
        <dbReference type="Proteomes" id="UP001214628"/>
    </source>
</evidence>
<feature type="signal peptide" evidence="2">
    <location>
        <begin position="1"/>
        <end position="24"/>
    </location>
</feature>
<evidence type="ECO:0000256" key="2">
    <source>
        <dbReference type="SAM" id="SignalP"/>
    </source>
</evidence>
<keyword evidence="2" id="KW-0732">Signal</keyword>
<dbReference type="Proteomes" id="UP001214628">
    <property type="component" value="Chromosome 1"/>
</dbReference>
<reference evidence="3" key="1">
    <citation type="submission" date="2023-02" db="EMBL/GenBank/DDBJ databases">
        <title>Mating type loci evolution in Malassezia.</title>
        <authorList>
            <person name="Coelho M.A."/>
        </authorList>
    </citation>
    <scope>NUCLEOTIDE SEQUENCE</scope>
    <source>
        <strain evidence="3">CBS 14136</strain>
    </source>
</reference>
<feature type="chain" id="PRO_5042044527" evidence="2">
    <location>
        <begin position="25"/>
        <end position="273"/>
    </location>
</feature>
<evidence type="ECO:0000313" key="3">
    <source>
        <dbReference type="EMBL" id="WFD42622.1"/>
    </source>
</evidence>
<dbReference type="AlphaFoldDB" id="A0AAF0FDA6"/>
<gene>
    <name evidence="3" type="primary">EDC3</name>
    <name evidence="3" type="ORF">MPSI1_001268</name>
</gene>
<keyword evidence="4" id="KW-1185">Reference proteome</keyword>
<feature type="region of interest" description="Disordered" evidence="1">
    <location>
        <begin position="251"/>
        <end position="273"/>
    </location>
</feature>
<name>A0AAF0FDA6_9BASI</name>